<dbReference type="PATRIC" id="fig|1238182.3.peg.3735"/>
<evidence type="ECO:0000313" key="2">
    <source>
        <dbReference type="EMBL" id="EKV27279.1"/>
    </source>
</evidence>
<accession>K9GRB9</accession>
<evidence type="ECO:0000313" key="3">
    <source>
        <dbReference type="Proteomes" id="UP000009881"/>
    </source>
</evidence>
<sequence length="163" mass="18677">MMNAAPPKTEVIADVKLDERTLVRRKPEVEHERAVAIYDLLEENTFHIRDDSITGPYILHLSLAENRLIVDVRDKDDNDLKKITLPLSPFRAIVKDYFMVCESYYGAIKTASPSQIEAIDMGRRGLHNEGAELLRERLDAEVEMDVDTSRRLFTLVCVLHIRG</sequence>
<evidence type="ECO:0000256" key="1">
    <source>
        <dbReference type="HAMAP-Rule" id="MF_00678"/>
    </source>
</evidence>
<dbReference type="STRING" id="1238182.C882_1781"/>
<proteinExistence type="inferred from homology"/>
<name>K9GRB9_9PROT</name>
<dbReference type="NCBIfam" id="NF002769">
    <property type="entry name" value="PRK02853.1"/>
    <property type="match status" value="1"/>
</dbReference>
<protein>
    <recommendedName>
        <fullName evidence="1">UPF0262 protein C882_1781</fullName>
    </recommendedName>
</protein>
<dbReference type="AlphaFoldDB" id="K9GRB9"/>
<dbReference type="eggNOG" id="COG5328">
    <property type="taxonomic scope" value="Bacteria"/>
</dbReference>
<dbReference type="InterPro" id="IPR008321">
    <property type="entry name" value="UCP032146"/>
</dbReference>
<comment type="caution">
    <text evidence="2">The sequence shown here is derived from an EMBL/GenBank/DDBJ whole genome shotgun (WGS) entry which is preliminary data.</text>
</comment>
<gene>
    <name evidence="2" type="ORF">C882_1781</name>
</gene>
<organism evidence="2 3">
    <name type="scientific">Caenispirillum salinarum AK4</name>
    <dbReference type="NCBI Taxonomy" id="1238182"/>
    <lineage>
        <taxon>Bacteria</taxon>
        <taxon>Pseudomonadati</taxon>
        <taxon>Pseudomonadota</taxon>
        <taxon>Alphaproteobacteria</taxon>
        <taxon>Rhodospirillales</taxon>
        <taxon>Novispirillaceae</taxon>
        <taxon>Caenispirillum</taxon>
    </lineage>
</organism>
<comment type="similarity">
    <text evidence="1">Belongs to the UPF0262 family.</text>
</comment>
<dbReference type="HAMAP" id="MF_00678">
    <property type="entry name" value="UPF0262"/>
    <property type="match status" value="1"/>
</dbReference>
<dbReference type="Proteomes" id="UP000009881">
    <property type="component" value="Unassembled WGS sequence"/>
</dbReference>
<keyword evidence="3" id="KW-1185">Reference proteome</keyword>
<dbReference type="PIRSF" id="PIRSF032146">
    <property type="entry name" value="UCP032146"/>
    <property type="match status" value="1"/>
</dbReference>
<dbReference type="Pfam" id="PF06793">
    <property type="entry name" value="UPF0262"/>
    <property type="match status" value="1"/>
</dbReference>
<reference evidence="2 3" key="1">
    <citation type="journal article" date="2013" name="Genome Announc.">
        <title>Draft Genome Sequence of an Alphaproteobacterium, Caenispirillum salinarum AK4(T), Isolated from a Solar Saltern.</title>
        <authorList>
            <person name="Khatri I."/>
            <person name="Singh A."/>
            <person name="Korpole S."/>
            <person name="Pinnaka A.K."/>
            <person name="Subramanian S."/>
        </authorList>
    </citation>
    <scope>NUCLEOTIDE SEQUENCE [LARGE SCALE GENOMIC DNA]</scope>
    <source>
        <strain evidence="2 3">AK4</strain>
    </source>
</reference>
<dbReference type="EMBL" id="ANHY01000020">
    <property type="protein sequence ID" value="EKV27279.1"/>
    <property type="molecule type" value="Genomic_DNA"/>
</dbReference>